<proteinExistence type="predicted"/>
<evidence type="ECO:0000313" key="2">
    <source>
        <dbReference type="Proteomes" id="UP000828390"/>
    </source>
</evidence>
<sequence length="61" mass="6464">MLPLISPYLPIQPGSHICEQGLMSVLCAQVHVHHMAGTLGGPLSHRLGHCINTLSPTGNVQ</sequence>
<reference evidence="1" key="2">
    <citation type="submission" date="2020-11" db="EMBL/GenBank/DDBJ databases">
        <authorList>
            <person name="McCartney M.A."/>
            <person name="Auch B."/>
            <person name="Kono T."/>
            <person name="Mallez S."/>
            <person name="Becker A."/>
            <person name="Gohl D.M."/>
            <person name="Silverstein K.A.T."/>
            <person name="Koren S."/>
            <person name="Bechman K.B."/>
            <person name="Herman A."/>
            <person name="Abrahante J.E."/>
            <person name="Garbe J."/>
        </authorList>
    </citation>
    <scope>NUCLEOTIDE SEQUENCE</scope>
    <source>
        <strain evidence="1">Duluth1</strain>
        <tissue evidence="1">Whole animal</tissue>
    </source>
</reference>
<dbReference type="AlphaFoldDB" id="A0A9D4JRI2"/>
<evidence type="ECO:0000313" key="1">
    <source>
        <dbReference type="EMBL" id="KAH3820189.1"/>
    </source>
</evidence>
<dbReference type="EMBL" id="JAIWYP010000005">
    <property type="protein sequence ID" value="KAH3820189.1"/>
    <property type="molecule type" value="Genomic_DNA"/>
</dbReference>
<protein>
    <submittedName>
        <fullName evidence="1">Uncharacterized protein</fullName>
    </submittedName>
</protein>
<name>A0A9D4JRI2_DREPO</name>
<gene>
    <name evidence="1" type="ORF">DPMN_121933</name>
</gene>
<dbReference type="Proteomes" id="UP000828390">
    <property type="component" value="Unassembled WGS sequence"/>
</dbReference>
<keyword evidence="2" id="KW-1185">Reference proteome</keyword>
<accession>A0A9D4JRI2</accession>
<comment type="caution">
    <text evidence="1">The sequence shown here is derived from an EMBL/GenBank/DDBJ whole genome shotgun (WGS) entry which is preliminary data.</text>
</comment>
<reference evidence="1" key="1">
    <citation type="journal article" date="2019" name="bioRxiv">
        <title>The Genome of the Zebra Mussel, Dreissena polymorpha: A Resource for Invasive Species Research.</title>
        <authorList>
            <person name="McCartney M.A."/>
            <person name="Auch B."/>
            <person name="Kono T."/>
            <person name="Mallez S."/>
            <person name="Zhang Y."/>
            <person name="Obille A."/>
            <person name="Becker A."/>
            <person name="Abrahante J.E."/>
            <person name="Garbe J."/>
            <person name="Badalamenti J.P."/>
            <person name="Herman A."/>
            <person name="Mangelson H."/>
            <person name="Liachko I."/>
            <person name="Sullivan S."/>
            <person name="Sone E.D."/>
            <person name="Koren S."/>
            <person name="Silverstein K.A.T."/>
            <person name="Beckman K.B."/>
            <person name="Gohl D.M."/>
        </authorList>
    </citation>
    <scope>NUCLEOTIDE SEQUENCE</scope>
    <source>
        <strain evidence="1">Duluth1</strain>
        <tissue evidence="1">Whole animal</tissue>
    </source>
</reference>
<organism evidence="1 2">
    <name type="scientific">Dreissena polymorpha</name>
    <name type="common">Zebra mussel</name>
    <name type="synonym">Mytilus polymorpha</name>
    <dbReference type="NCBI Taxonomy" id="45954"/>
    <lineage>
        <taxon>Eukaryota</taxon>
        <taxon>Metazoa</taxon>
        <taxon>Spiralia</taxon>
        <taxon>Lophotrochozoa</taxon>
        <taxon>Mollusca</taxon>
        <taxon>Bivalvia</taxon>
        <taxon>Autobranchia</taxon>
        <taxon>Heteroconchia</taxon>
        <taxon>Euheterodonta</taxon>
        <taxon>Imparidentia</taxon>
        <taxon>Neoheterodontei</taxon>
        <taxon>Myida</taxon>
        <taxon>Dreissenoidea</taxon>
        <taxon>Dreissenidae</taxon>
        <taxon>Dreissena</taxon>
    </lineage>
</organism>